<protein>
    <recommendedName>
        <fullName evidence="3">Cytochrome B pre-mRNA-processing protein 6</fullName>
    </recommendedName>
</protein>
<dbReference type="EMBL" id="SWFT01000036">
    <property type="protein sequence ID" value="KAA8906208.1"/>
    <property type="molecule type" value="Genomic_DNA"/>
</dbReference>
<evidence type="ECO:0000313" key="1">
    <source>
        <dbReference type="EMBL" id="KAA8906208.1"/>
    </source>
</evidence>
<name>A0A642UVE1_DIURU</name>
<proteinExistence type="predicted"/>
<dbReference type="PANTHER" id="PTHR28250:SF1">
    <property type="entry name" value="CYTOCHROME B PRE-MRNA-PROCESSING PROTEIN 6"/>
    <property type="match status" value="1"/>
</dbReference>
<comment type="caution">
    <text evidence="1">The sequence shown here is derived from an EMBL/GenBank/DDBJ whole genome shotgun (WGS) entry which is preliminary data.</text>
</comment>
<reference evidence="1 2" key="1">
    <citation type="submission" date="2019-07" db="EMBL/GenBank/DDBJ databases">
        <title>Genome assembly of two rare yeast pathogens: Diutina rugosa and Trichomonascus ciferrii.</title>
        <authorList>
            <person name="Mixao V."/>
            <person name="Saus E."/>
            <person name="Hansen A."/>
            <person name="Lass-Flor C."/>
            <person name="Gabaldon T."/>
        </authorList>
    </citation>
    <scope>NUCLEOTIDE SEQUENCE [LARGE SCALE GENOMIC DNA]</scope>
    <source>
        <strain evidence="1 2">CBS 613</strain>
    </source>
</reference>
<dbReference type="AlphaFoldDB" id="A0A642UVE1"/>
<accession>A0A642UVE1</accession>
<dbReference type="GeneID" id="54779803"/>
<dbReference type="OMA" id="PRYYDRI"/>
<keyword evidence="2" id="KW-1185">Reference proteome</keyword>
<sequence length="111" mass="12967">MSKRECASKIVNLLKTLPQENLKHYTVFKDVQLQRFQDESVVDAISEKDLKLQYASLRDLVNDKYKNYYPLGDKMLKPKSNPAYYERLMADIRGEKRETLASALKMVYTGK</sequence>
<dbReference type="Proteomes" id="UP000449547">
    <property type="component" value="Unassembled WGS sequence"/>
</dbReference>
<gene>
    <name evidence="1" type="ORF">DIURU_001150</name>
</gene>
<dbReference type="PANTHER" id="PTHR28250">
    <property type="entry name" value="CYTOCHROME B PRE-MRNA-PROCESSING PROTEIN 6"/>
    <property type="match status" value="1"/>
</dbReference>
<evidence type="ECO:0000313" key="2">
    <source>
        <dbReference type="Proteomes" id="UP000449547"/>
    </source>
</evidence>
<dbReference type="RefSeq" id="XP_034014028.1">
    <property type="nucleotide sequence ID" value="XM_034153663.1"/>
</dbReference>
<dbReference type="GO" id="GO:0034551">
    <property type="term" value="P:mitochondrial respiratory chain complex III assembly"/>
    <property type="evidence" value="ECO:0007669"/>
    <property type="project" value="TreeGrafter"/>
</dbReference>
<dbReference type="GO" id="GO:0061671">
    <property type="term" value="C:Cbp3p-Cbp6 complex"/>
    <property type="evidence" value="ECO:0007669"/>
    <property type="project" value="InterPro"/>
</dbReference>
<dbReference type="VEuPathDB" id="FungiDB:DIURU_001150"/>
<dbReference type="Pfam" id="PF20180">
    <property type="entry name" value="UQCC2_CBP6"/>
    <property type="match status" value="1"/>
</dbReference>
<organism evidence="1 2">
    <name type="scientific">Diutina rugosa</name>
    <name type="common">Yeast</name>
    <name type="synonym">Candida rugosa</name>
    <dbReference type="NCBI Taxonomy" id="5481"/>
    <lineage>
        <taxon>Eukaryota</taxon>
        <taxon>Fungi</taxon>
        <taxon>Dikarya</taxon>
        <taxon>Ascomycota</taxon>
        <taxon>Saccharomycotina</taxon>
        <taxon>Pichiomycetes</taxon>
        <taxon>Debaryomycetaceae</taxon>
        <taxon>Diutina</taxon>
    </lineage>
</organism>
<dbReference type="GO" id="GO:0043022">
    <property type="term" value="F:ribosome binding"/>
    <property type="evidence" value="ECO:0007669"/>
    <property type="project" value="InterPro"/>
</dbReference>
<evidence type="ECO:0008006" key="3">
    <source>
        <dbReference type="Google" id="ProtNLM"/>
    </source>
</evidence>
<dbReference type="InterPro" id="IPR037653">
    <property type="entry name" value="Cbp6"/>
</dbReference>
<dbReference type="OrthoDB" id="2107880at2759"/>